<dbReference type="PANTHER" id="PTHR42703">
    <property type="entry name" value="NADH DEHYDROGENASE"/>
    <property type="match status" value="1"/>
</dbReference>
<evidence type="ECO:0000259" key="8">
    <source>
        <dbReference type="Pfam" id="PF00662"/>
    </source>
</evidence>
<dbReference type="InterPro" id="IPR001750">
    <property type="entry name" value="ND/Mrp_TM"/>
</dbReference>
<keyword evidence="3 6" id="KW-0812">Transmembrane</keyword>
<sequence>MVMDGLTSFMLVTVNLIAFLVTIYSISYMEKYTAKDKFYTLFLLMLAGMNGVIITGDMFNLFVFLEIAAISSYALVAFGTEHEELEASFKYAVMGCLASSFILLGIALLYSFTSTLNMADISRTLIERGDNKIIFFVSTLFLMGFGLKAALVPFHWWLPDAHPSAPAPISAMLSGVL</sequence>
<keyword evidence="2" id="KW-1003">Cell membrane</keyword>
<dbReference type="Pfam" id="PF00361">
    <property type="entry name" value="Proton_antipo_M"/>
    <property type="match status" value="1"/>
</dbReference>
<evidence type="ECO:0000256" key="4">
    <source>
        <dbReference type="ARBA" id="ARBA00022989"/>
    </source>
</evidence>
<dbReference type="Pfam" id="PF00662">
    <property type="entry name" value="Proton_antipo_N"/>
    <property type="match status" value="1"/>
</dbReference>
<feature type="transmembrane region" description="Helical" evidence="6">
    <location>
        <begin position="133"/>
        <end position="158"/>
    </location>
</feature>
<accession>X1N4H4</accession>
<name>X1N4H4_9ZZZZ</name>
<evidence type="ECO:0008006" key="10">
    <source>
        <dbReference type="Google" id="ProtNLM"/>
    </source>
</evidence>
<keyword evidence="5 6" id="KW-0472">Membrane</keyword>
<dbReference type="AlphaFoldDB" id="X1N4H4"/>
<dbReference type="InterPro" id="IPR001516">
    <property type="entry name" value="Proton_antipo_N"/>
</dbReference>
<dbReference type="EMBL" id="BARV01028869">
    <property type="protein sequence ID" value="GAI38463.1"/>
    <property type="molecule type" value="Genomic_DNA"/>
</dbReference>
<evidence type="ECO:0000313" key="9">
    <source>
        <dbReference type="EMBL" id="GAI38463.1"/>
    </source>
</evidence>
<dbReference type="GO" id="GO:0005886">
    <property type="term" value="C:plasma membrane"/>
    <property type="evidence" value="ECO:0007669"/>
    <property type="project" value="UniProtKB-SubCell"/>
</dbReference>
<organism evidence="9">
    <name type="scientific">marine sediment metagenome</name>
    <dbReference type="NCBI Taxonomy" id="412755"/>
    <lineage>
        <taxon>unclassified sequences</taxon>
        <taxon>metagenomes</taxon>
        <taxon>ecological metagenomes</taxon>
    </lineage>
</organism>
<evidence type="ECO:0000256" key="5">
    <source>
        <dbReference type="ARBA" id="ARBA00023136"/>
    </source>
</evidence>
<keyword evidence="4 6" id="KW-1133">Transmembrane helix</keyword>
<evidence type="ECO:0000256" key="3">
    <source>
        <dbReference type="ARBA" id="ARBA00022692"/>
    </source>
</evidence>
<evidence type="ECO:0000256" key="1">
    <source>
        <dbReference type="ARBA" id="ARBA00004651"/>
    </source>
</evidence>
<evidence type="ECO:0000259" key="7">
    <source>
        <dbReference type="Pfam" id="PF00361"/>
    </source>
</evidence>
<feature type="transmembrane region" description="Helical" evidence="6">
    <location>
        <begin position="91"/>
        <end position="113"/>
    </location>
</feature>
<reference evidence="9" key="1">
    <citation type="journal article" date="2014" name="Front. Microbiol.">
        <title>High frequency of phylogenetically diverse reductive dehalogenase-homologous genes in deep subseafloor sedimentary metagenomes.</title>
        <authorList>
            <person name="Kawai M."/>
            <person name="Futagami T."/>
            <person name="Toyoda A."/>
            <person name="Takaki Y."/>
            <person name="Nishi S."/>
            <person name="Hori S."/>
            <person name="Arai W."/>
            <person name="Tsubouchi T."/>
            <person name="Morono Y."/>
            <person name="Uchiyama I."/>
            <person name="Ito T."/>
            <person name="Fujiyama A."/>
            <person name="Inagaki F."/>
            <person name="Takami H."/>
        </authorList>
    </citation>
    <scope>NUCLEOTIDE SEQUENCE</scope>
    <source>
        <strain evidence="9">Expedition CK06-06</strain>
    </source>
</reference>
<protein>
    <recommendedName>
        <fullName evidence="10">NADH:quinone oxidoreductase/Mrp antiporter membrane subunit domain-containing protein</fullName>
    </recommendedName>
</protein>
<feature type="non-terminal residue" evidence="9">
    <location>
        <position position="177"/>
    </location>
</feature>
<dbReference type="InterPro" id="IPR050586">
    <property type="entry name" value="CPA3_Na-H_Antiporter_D"/>
</dbReference>
<feature type="domain" description="NADH-Ubiquinone oxidoreductase (complex I) chain 5 N-terminal" evidence="8">
    <location>
        <begin position="3"/>
        <end position="39"/>
    </location>
</feature>
<evidence type="ECO:0000256" key="2">
    <source>
        <dbReference type="ARBA" id="ARBA00022475"/>
    </source>
</evidence>
<proteinExistence type="predicted"/>
<feature type="transmembrane region" description="Helical" evidence="6">
    <location>
        <begin position="6"/>
        <end position="26"/>
    </location>
</feature>
<evidence type="ECO:0000256" key="6">
    <source>
        <dbReference type="SAM" id="Phobius"/>
    </source>
</evidence>
<comment type="caution">
    <text evidence="9">The sequence shown here is derived from an EMBL/GenBank/DDBJ whole genome shotgun (WGS) entry which is preliminary data.</text>
</comment>
<feature type="domain" description="NADH:quinone oxidoreductase/Mrp antiporter transmembrane" evidence="7">
    <location>
        <begin position="56"/>
        <end position="177"/>
    </location>
</feature>
<gene>
    <name evidence="9" type="ORF">S06H3_46124</name>
</gene>
<feature type="transmembrane region" description="Helical" evidence="6">
    <location>
        <begin position="38"/>
        <end position="55"/>
    </location>
</feature>
<comment type="subcellular location">
    <subcellularLocation>
        <location evidence="1">Cell membrane</location>
        <topology evidence="1">Multi-pass membrane protein</topology>
    </subcellularLocation>
</comment>
<dbReference type="PANTHER" id="PTHR42703:SF1">
    <property type="entry name" value="NA(+)_H(+) ANTIPORTER SUBUNIT D1"/>
    <property type="match status" value="1"/>
</dbReference>